<proteinExistence type="predicted"/>
<dbReference type="EMBL" id="LRGB01001463">
    <property type="protein sequence ID" value="KZS11917.1"/>
    <property type="molecule type" value="Genomic_DNA"/>
</dbReference>
<evidence type="ECO:0000256" key="2">
    <source>
        <dbReference type="ARBA" id="ARBA00022475"/>
    </source>
</evidence>
<dbReference type="GO" id="GO:0005886">
    <property type="term" value="C:plasma membrane"/>
    <property type="evidence" value="ECO:0007669"/>
    <property type="project" value="UniProtKB-SubCell"/>
</dbReference>
<keyword evidence="3" id="KW-0812">Transmembrane</keyword>
<evidence type="ECO:0000256" key="5">
    <source>
        <dbReference type="ARBA" id="ARBA00023136"/>
    </source>
</evidence>
<sequence>MQWLLLNHSRPQFAYCNANNFNSNLFFHLPRETFHTICRGAVTITQSKIHRPLKIGDVFFQVFRILMNQGASFPAMRNTVYVILGCYCIGASVLVCAYNSLLTSFILESNTEPSVESLADLAGNSNMQLAVDKGSVIDIVLMASRDGLYKDLGDKLRLHPNSRCSKRQDCIDLVKSGSYAYLQSLFTAINAIDEGLNTTGKCQLATAKRTESIPGSLAWALPKRSPYNKVFIKGFMELY</sequence>
<protein>
    <submittedName>
        <fullName evidence="8">Uncharacterized protein</fullName>
    </submittedName>
</protein>
<keyword evidence="6" id="KW-0675">Receptor</keyword>
<keyword evidence="9" id="KW-1185">Reference proteome</keyword>
<dbReference type="PANTHER" id="PTHR42643:SF24">
    <property type="entry name" value="IONOTROPIC RECEPTOR 60A"/>
    <property type="match status" value="1"/>
</dbReference>
<reference evidence="8 9" key="1">
    <citation type="submission" date="2016-03" db="EMBL/GenBank/DDBJ databases">
        <title>EvidentialGene: Evidence-directed Construction of Genes on Genomes.</title>
        <authorList>
            <person name="Gilbert D.G."/>
            <person name="Choi J.-H."/>
            <person name="Mockaitis K."/>
            <person name="Colbourne J."/>
            <person name="Pfrender M."/>
        </authorList>
    </citation>
    <scope>NUCLEOTIDE SEQUENCE [LARGE SCALE GENOMIC DNA]</scope>
    <source>
        <strain evidence="8 9">Xinb3</strain>
        <tissue evidence="8">Complete organism</tissue>
    </source>
</reference>
<dbReference type="Gene3D" id="1.10.287.70">
    <property type="match status" value="1"/>
</dbReference>
<evidence type="ECO:0000256" key="7">
    <source>
        <dbReference type="ARBA" id="ARBA00023180"/>
    </source>
</evidence>
<dbReference type="Proteomes" id="UP000076858">
    <property type="component" value="Unassembled WGS sequence"/>
</dbReference>
<keyword evidence="5" id="KW-0472">Membrane</keyword>
<keyword evidence="7" id="KW-0325">Glycoprotein</keyword>
<accession>A0A0N8CTC5</accession>
<evidence type="ECO:0000256" key="3">
    <source>
        <dbReference type="ARBA" id="ARBA00022692"/>
    </source>
</evidence>
<evidence type="ECO:0000256" key="6">
    <source>
        <dbReference type="ARBA" id="ARBA00023170"/>
    </source>
</evidence>
<keyword evidence="2" id="KW-1003">Cell membrane</keyword>
<evidence type="ECO:0000313" key="8">
    <source>
        <dbReference type="EMBL" id="KZS11917.1"/>
    </source>
</evidence>
<evidence type="ECO:0000256" key="1">
    <source>
        <dbReference type="ARBA" id="ARBA00004651"/>
    </source>
</evidence>
<evidence type="ECO:0000313" key="9">
    <source>
        <dbReference type="Proteomes" id="UP000076858"/>
    </source>
</evidence>
<comment type="subcellular location">
    <subcellularLocation>
        <location evidence="1">Cell membrane</location>
        <topology evidence="1">Multi-pass membrane protein</topology>
    </subcellularLocation>
</comment>
<dbReference type="SUPFAM" id="SSF53850">
    <property type="entry name" value="Periplasmic binding protein-like II"/>
    <property type="match status" value="1"/>
</dbReference>
<comment type="caution">
    <text evidence="8">The sequence shown here is derived from an EMBL/GenBank/DDBJ whole genome shotgun (WGS) entry which is preliminary data.</text>
</comment>
<evidence type="ECO:0000256" key="4">
    <source>
        <dbReference type="ARBA" id="ARBA00022989"/>
    </source>
</evidence>
<name>A0A0N8CTC5_9CRUS</name>
<dbReference type="PANTHER" id="PTHR42643">
    <property type="entry name" value="IONOTROPIC RECEPTOR 20A-RELATED"/>
    <property type="match status" value="1"/>
</dbReference>
<organism evidence="8 9">
    <name type="scientific">Daphnia magna</name>
    <dbReference type="NCBI Taxonomy" id="35525"/>
    <lineage>
        <taxon>Eukaryota</taxon>
        <taxon>Metazoa</taxon>
        <taxon>Ecdysozoa</taxon>
        <taxon>Arthropoda</taxon>
        <taxon>Crustacea</taxon>
        <taxon>Branchiopoda</taxon>
        <taxon>Diplostraca</taxon>
        <taxon>Cladocera</taxon>
        <taxon>Anomopoda</taxon>
        <taxon>Daphniidae</taxon>
        <taxon>Daphnia</taxon>
    </lineage>
</organism>
<dbReference type="AlphaFoldDB" id="A0A0N8CTC5"/>
<keyword evidence="4" id="KW-1133">Transmembrane helix</keyword>
<gene>
    <name evidence="8" type="ORF">APZ42_023282</name>
</gene>
<dbReference type="OrthoDB" id="5984008at2759"/>
<dbReference type="InterPro" id="IPR052192">
    <property type="entry name" value="Insect_Ionotropic_Sensory_Rcpt"/>
</dbReference>